<feature type="region of interest" description="Disordered" evidence="8">
    <location>
        <begin position="208"/>
        <end position="231"/>
    </location>
</feature>
<dbReference type="Gene3D" id="3.40.109.10">
    <property type="entry name" value="NADH Oxidase"/>
    <property type="match status" value="1"/>
</dbReference>
<dbReference type="EMBL" id="UINC01028171">
    <property type="protein sequence ID" value="SVB08684.1"/>
    <property type="molecule type" value="Genomic_DNA"/>
</dbReference>
<comment type="similarity">
    <text evidence="2">Belongs to the nitroreductase family.</text>
</comment>
<evidence type="ECO:0000256" key="6">
    <source>
        <dbReference type="ARBA" id="ARBA00023002"/>
    </source>
</evidence>
<evidence type="ECO:0000256" key="1">
    <source>
        <dbReference type="ARBA" id="ARBA00001917"/>
    </source>
</evidence>
<keyword evidence="3" id="KW-0285">Flavoprotein</keyword>
<dbReference type="PANTHER" id="PTHR43821:SF1">
    <property type="entry name" value="NAD(P)H NITROREDUCTASE YDJA-RELATED"/>
    <property type="match status" value="1"/>
</dbReference>
<evidence type="ECO:0000256" key="8">
    <source>
        <dbReference type="SAM" id="MobiDB-lite"/>
    </source>
</evidence>
<keyword evidence="4" id="KW-0288">FMN</keyword>
<evidence type="ECO:0000256" key="7">
    <source>
        <dbReference type="ARBA" id="ARBA00023027"/>
    </source>
</evidence>
<evidence type="ECO:0000256" key="5">
    <source>
        <dbReference type="ARBA" id="ARBA00022857"/>
    </source>
</evidence>
<evidence type="ECO:0000259" key="9">
    <source>
        <dbReference type="Pfam" id="PF00881"/>
    </source>
</evidence>
<keyword evidence="7" id="KW-0520">NAD</keyword>
<dbReference type="PANTHER" id="PTHR43821">
    <property type="entry name" value="NAD(P)H NITROREDUCTASE YDJA-RELATED"/>
    <property type="match status" value="1"/>
</dbReference>
<dbReference type="InterPro" id="IPR000415">
    <property type="entry name" value="Nitroreductase-like"/>
</dbReference>
<accession>A0A382B508</accession>
<gene>
    <name evidence="10" type="ORF">METZ01_LOCUS161538</name>
</gene>
<organism evidence="10">
    <name type="scientific">marine metagenome</name>
    <dbReference type="NCBI Taxonomy" id="408172"/>
    <lineage>
        <taxon>unclassified sequences</taxon>
        <taxon>metagenomes</taxon>
        <taxon>ecological metagenomes</taxon>
    </lineage>
</organism>
<name>A0A382B508_9ZZZZ</name>
<dbReference type="InterPro" id="IPR026021">
    <property type="entry name" value="YdjA-like"/>
</dbReference>
<dbReference type="Pfam" id="PF00881">
    <property type="entry name" value="Nitroreductase"/>
    <property type="match status" value="1"/>
</dbReference>
<sequence>MARSRKLDLSEVLAAHGNVPAANIQTSFADMTLNKKDPDLLFEAIRTRRSFSLNGLDSESIDQKLIERMLEAANWAPTHKKTEPWRFVVYQEKERQVLSDAFGEAYRQIATGDDFSKARFQVLQDKVWQAPVWIALGMARDPSLPEWEEIVAFGCAVHNAQLMACSMGLGCKWTSGATSVHQHVAKAVGFAPDIRLFGFLYVGRPTSSWPEGHRGPATAKIRWASSPQKKA</sequence>
<keyword evidence="5" id="KW-0521">NADP</keyword>
<dbReference type="AlphaFoldDB" id="A0A382B508"/>
<evidence type="ECO:0000256" key="4">
    <source>
        <dbReference type="ARBA" id="ARBA00022643"/>
    </source>
</evidence>
<reference evidence="10" key="1">
    <citation type="submission" date="2018-05" db="EMBL/GenBank/DDBJ databases">
        <authorList>
            <person name="Lanie J.A."/>
            <person name="Ng W.-L."/>
            <person name="Kazmierczak K.M."/>
            <person name="Andrzejewski T.M."/>
            <person name="Davidsen T.M."/>
            <person name="Wayne K.J."/>
            <person name="Tettelin H."/>
            <person name="Glass J.I."/>
            <person name="Rusch D."/>
            <person name="Podicherti R."/>
            <person name="Tsui H.-C.T."/>
            <person name="Winkler M.E."/>
        </authorList>
    </citation>
    <scope>NUCLEOTIDE SEQUENCE</scope>
</reference>
<evidence type="ECO:0000313" key="10">
    <source>
        <dbReference type="EMBL" id="SVB08684.1"/>
    </source>
</evidence>
<keyword evidence="6" id="KW-0560">Oxidoreductase</keyword>
<protein>
    <recommendedName>
        <fullName evidence="9">Nitroreductase domain-containing protein</fullName>
    </recommendedName>
</protein>
<dbReference type="GO" id="GO:0016491">
    <property type="term" value="F:oxidoreductase activity"/>
    <property type="evidence" value="ECO:0007669"/>
    <property type="project" value="UniProtKB-KW"/>
</dbReference>
<evidence type="ECO:0000256" key="2">
    <source>
        <dbReference type="ARBA" id="ARBA00007118"/>
    </source>
</evidence>
<dbReference type="SUPFAM" id="SSF55469">
    <property type="entry name" value="FMN-dependent nitroreductase-like"/>
    <property type="match status" value="1"/>
</dbReference>
<dbReference type="CDD" id="cd02135">
    <property type="entry name" value="YdjA-like"/>
    <property type="match status" value="1"/>
</dbReference>
<feature type="domain" description="Nitroreductase" evidence="9">
    <location>
        <begin position="45"/>
        <end position="204"/>
    </location>
</feature>
<dbReference type="InterPro" id="IPR029479">
    <property type="entry name" value="Nitroreductase"/>
</dbReference>
<dbReference type="PIRSF" id="PIRSF000232">
    <property type="entry name" value="YdjA"/>
    <property type="match status" value="1"/>
</dbReference>
<comment type="cofactor">
    <cofactor evidence="1">
        <name>FMN</name>
        <dbReference type="ChEBI" id="CHEBI:58210"/>
    </cofactor>
</comment>
<proteinExistence type="inferred from homology"/>
<evidence type="ECO:0000256" key="3">
    <source>
        <dbReference type="ARBA" id="ARBA00022630"/>
    </source>
</evidence>
<dbReference type="InterPro" id="IPR052530">
    <property type="entry name" value="NAD(P)H_nitroreductase"/>
</dbReference>